<evidence type="ECO:0000313" key="3">
    <source>
        <dbReference type="EMBL" id="SDD89083.1"/>
    </source>
</evidence>
<gene>
    <name evidence="3" type="ORF">SAMN04487894_115102</name>
</gene>
<keyword evidence="4" id="KW-1185">Reference proteome</keyword>
<name>A0A1G6YGG4_NIADE</name>
<evidence type="ECO:0000256" key="2">
    <source>
        <dbReference type="SAM" id="Phobius"/>
    </source>
</evidence>
<evidence type="ECO:0000313" key="4">
    <source>
        <dbReference type="Proteomes" id="UP000198757"/>
    </source>
</evidence>
<dbReference type="PROSITE" id="PS50005">
    <property type="entry name" value="TPR"/>
    <property type="match status" value="1"/>
</dbReference>
<dbReference type="Pfam" id="PF13174">
    <property type="entry name" value="TPR_6"/>
    <property type="match status" value="2"/>
</dbReference>
<keyword evidence="2" id="KW-0472">Membrane</keyword>
<dbReference type="OrthoDB" id="9808622at2"/>
<dbReference type="InterPro" id="IPR019734">
    <property type="entry name" value="TPR_rpt"/>
</dbReference>
<dbReference type="AlphaFoldDB" id="A0A1G6YGG4"/>
<sequence>MTDKRNNDTVNEHVVESNAVDSLRVFWLKHGKKATAVLALIVVLGGGYMLYKSFVQKPKIEEALDKSFKAEEYFKKDSFNLALNGDGVNPGFIALSKKYSGTPTGNMANFYAGVCYVKLNQNDKAVTYLKDFKTGSRQIQQRAYKLLGDAYGDMGKGAEALDNYKKAAKEFETDQTASAEALFSAAYLAQHVLNKKEEAVGLYKELKEKYPQTQQGFDADKYLAQLGVYNIN</sequence>
<proteinExistence type="predicted"/>
<protein>
    <submittedName>
        <fullName evidence="3">Tetratricopeptide repeat-containing protein</fullName>
    </submittedName>
</protein>
<keyword evidence="1" id="KW-0802">TPR repeat</keyword>
<dbReference type="STRING" id="1285928.SAMN04487894_115102"/>
<accession>A0A1G6YGG4</accession>
<organism evidence="3 4">
    <name type="scientific">Niabella drilacis (strain DSM 25811 / CCM 8410 / CCUG 62505 / LMG 26954 / E90)</name>
    <dbReference type="NCBI Taxonomy" id="1285928"/>
    <lineage>
        <taxon>Bacteria</taxon>
        <taxon>Pseudomonadati</taxon>
        <taxon>Bacteroidota</taxon>
        <taxon>Chitinophagia</taxon>
        <taxon>Chitinophagales</taxon>
        <taxon>Chitinophagaceae</taxon>
        <taxon>Niabella</taxon>
    </lineage>
</organism>
<dbReference type="Proteomes" id="UP000198757">
    <property type="component" value="Unassembled WGS sequence"/>
</dbReference>
<dbReference type="RefSeq" id="WP_090392175.1">
    <property type="nucleotide sequence ID" value="NZ_FMZO01000015.1"/>
</dbReference>
<feature type="repeat" description="TPR" evidence="1">
    <location>
        <begin position="141"/>
        <end position="174"/>
    </location>
</feature>
<feature type="transmembrane region" description="Helical" evidence="2">
    <location>
        <begin position="34"/>
        <end position="51"/>
    </location>
</feature>
<keyword evidence="2" id="KW-0812">Transmembrane</keyword>
<dbReference type="EMBL" id="FMZO01000015">
    <property type="protein sequence ID" value="SDD89083.1"/>
    <property type="molecule type" value="Genomic_DNA"/>
</dbReference>
<dbReference type="Gene3D" id="1.25.40.10">
    <property type="entry name" value="Tetratricopeptide repeat domain"/>
    <property type="match status" value="1"/>
</dbReference>
<dbReference type="SUPFAM" id="SSF48452">
    <property type="entry name" value="TPR-like"/>
    <property type="match status" value="1"/>
</dbReference>
<keyword evidence="2" id="KW-1133">Transmembrane helix</keyword>
<evidence type="ECO:0000256" key="1">
    <source>
        <dbReference type="PROSITE-ProRule" id="PRU00339"/>
    </source>
</evidence>
<dbReference type="InterPro" id="IPR011990">
    <property type="entry name" value="TPR-like_helical_dom_sf"/>
</dbReference>
<reference evidence="4" key="1">
    <citation type="submission" date="2016-10" db="EMBL/GenBank/DDBJ databases">
        <authorList>
            <person name="Varghese N."/>
            <person name="Submissions S."/>
        </authorList>
    </citation>
    <scope>NUCLEOTIDE SEQUENCE [LARGE SCALE GENOMIC DNA]</scope>
    <source>
        <strain evidence="4">DSM 25811 / CCM 8410 / LMG 26954 / E90</strain>
    </source>
</reference>